<feature type="region of interest" description="Disordered" evidence="1">
    <location>
        <begin position="31"/>
        <end position="105"/>
    </location>
</feature>
<gene>
    <name evidence="2" type="ORF">EVG20_g3438</name>
</gene>
<dbReference type="PANTHER" id="PTHR36576">
    <property type="entry name" value="UPF0654 PROTEIN C11D3.01C-RELATED"/>
    <property type="match status" value="1"/>
</dbReference>
<sequence>MSTSQVAGGHKVGDLLLRVVVPSDLVAQATLNNPKVSEEAKEHSRQELSHLEQSGALDEARASRDGPKNDGNVIGGHKANLKNPNTSEAAKEQSKQFLSSKGADM</sequence>
<dbReference type="OrthoDB" id="5419162at2759"/>
<accession>A0A4Y9Z1Q5</accession>
<dbReference type="Pfam" id="PF10346">
    <property type="entry name" value="Con-6"/>
    <property type="match status" value="2"/>
</dbReference>
<dbReference type="EMBL" id="SEOQ01000154">
    <property type="protein sequence ID" value="TFY68766.1"/>
    <property type="molecule type" value="Genomic_DNA"/>
</dbReference>
<name>A0A4Y9Z1Q5_9AGAM</name>
<dbReference type="InterPro" id="IPR018824">
    <property type="entry name" value="Conidiation-specific_6"/>
</dbReference>
<evidence type="ECO:0000313" key="2">
    <source>
        <dbReference type="EMBL" id="TFY68766.1"/>
    </source>
</evidence>
<protein>
    <submittedName>
        <fullName evidence="2">Uncharacterized protein</fullName>
    </submittedName>
</protein>
<dbReference type="PANTHER" id="PTHR36576:SF1">
    <property type="entry name" value="UPF0654 PROTEIN C11D3.01C-RELATED"/>
    <property type="match status" value="1"/>
</dbReference>
<evidence type="ECO:0000313" key="3">
    <source>
        <dbReference type="Proteomes" id="UP000298327"/>
    </source>
</evidence>
<dbReference type="AlphaFoldDB" id="A0A4Y9Z1Q5"/>
<feature type="compositionally biased region" description="Basic and acidic residues" evidence="1">
    <location>
        <begin position="36"/>
        <end position="50"/>
    </location>
</feature>
<organism evidence="2 3">
    <name type="scientific">Dentipellis fragilis</name>
    <dbReference type="NCBI Taxonomy" id="205917"/>
    <lineage>
        <taxon>Eukaryota</taxon>
        <taxon>Fungi</taxon>
        <taxon>Dikarya</taxon>
        <taxon>Basidiomycota</taxon>
        <taxon>Agaricomycotina</taxon>
        <taxon>Agaricomycetes</taxon>
        <taxon>Russulales</taxon>
        <taxon>Hericiaceae</taxon>
        <taxon>Dentipellis</taxon>
    </lineage>
</organism>
<keyword evidence="3" id="KW-1185">Reference proteome</keyword>
<comment type="caution">
    <text evidence="2">The sequence shown here is derived from an EMBL/GenBank/DDBJ whole genome shotgun (WGS) entry which is preliminary data.</text>
</comment>
<dbReference type="Proteomes" id="UP000298327">
    <property type="component" value="Unassembled WGS sequence"/>
</dbReference>
<reference evidence="2 3" key="1">
    <citation type="submission" date="2019-02" db="EMBL/GenBank/DDBJ databases">
        <title>Genome sequencing of the rare red list fungi Dentipellis fragilis.</title>
        <authorList>
            <person name="Buettner E."/>
            <person name="Kellner H."/>
        </authorList>
    </citation>
    <scope>NUCLEOTIDE SEQUENCE [LARGE SCALE GENOMIC DNA]</scope>
    <source>
        <strain evidence="2 3">DSM 105465</strain>
    </source>
</reference>
<evidence type="ECO:0000256" key="1">
    <source>
        <dbReference type="SAM" id="MobiDB-lite"/>
    </source>
</evidence>
<feature type="compositionally biased region" description="Basic and acidic residues" evidence="1">
    <location>
        <begin position="58"/>
        <end position="68"/>
    </location>
</feature>
<dbReference type="InterPro" id="IPR052670">
    <property type="entry name" value="UPF0654_domain"/>
</dbReference>
<proteinExistence type="predicted"/>
<dbReference type="GO" id="GO:0005737">
    <property type="term" value="C:cytoplasm"/>
    <property type="evidence" value="ECO:0007669"/>
    <property type="project" value="TreeGrafter"/>
</dbReference>